<reference evidence="3" key="1">
    <citation type="submission" date="2025-08" db="UniProtKB">
        <authorList>
            <consortium name="RefSeq"/>
        </authorList>
    </citation>
    <scope>IDENTIFICATION</scope>
    <source>
        <tissue evidence="3">Blood</tissue>
    </source>
</reference>
<evidence type="ECO:0000259" key="1">
    <source>
        <dbReference type="Pfam" id="PF17927"/>
    </source>
</evidence>
<evidence type="ECO:0000313" key="2">
    <source>
        <dbReference type="Proteomes" id="UP001652622"/>
    </source>
</evidence>
<proteinExistence type="predicted"/>
<dbReference type="GeneID" id="132710673"/>
<feature type="domain" description="Inositol-tetrakisphosphate 1-kinase N-terminal" evidence="1">
    <location>
        <begin position="9"/>
        <end position="41"/>
    </location>
</feature>
<dbReference type="Pfam" id="PF17927">
    <property type="entry name" value="Ins134_P3_kin_N"/>
    <property type="match status" value="1"/>
</dbReference>
<dbReference type="Proteomes" id="UP001652622">
    <property type="component" value="Unplaced"/>
</dbReference>
<organism evidence="2 3">
    <name type="scientific">Pantherophis guttatus</name>
    <name type="common">Corn snake</name>
    <name type="synonym">Elaphe guttata</name>
    <dbReference type="NCBI Taxonomy" id="94885"/>
    <lineage>
        <taxon>Eukaryota</taxon>
        <taxon>Metazoa</taxon>
        <taxon>Chordata</taxon>
        <taxon>Craniata</taxon>
        <taxon>Vertebrata</taxon>
        <taxon>Euteleostomi</taxon>
        <taxon>Lepidosauria</taxon>
        <taxon>Squamata</taxon>
        <taxon>Bifurcata</taxon>
        <taxon>Unidentata</taxon>
        <taxon>Episquamata</taxon>
        <taxon>Toxicofera</taxon>
        <taxon>Serpentes</taxon>
        <taxon>Colubroidea</taxon>
        <taxon>Colubridae</taxon>
        <taxon>Colubrinae</taxon>
        <taxon>Pantherophis</taxon>
    </lineage>
</organism>
<accession>A0ABM3Z4M2</accession>
<dbReference type="Gene3D" id="3.40.50.11370">
    <property type="match status" value="1"/>
</dbReference>
<sequence length="88" mass="10065">MQTFLKGKRVGYWLSEKKIKKLNFQAFADLCRKRGIEVIQVVLELQAIEIMIALNNWPPDFQPSLCGHMVMIWVLGNQSVLTTVCSTP</sequence>
<dbReference type="RefSeq" id="XP_060543324.1">
    <property type="nucleotide sequence ID" value="XM_060687341.1"/>
</dbReference>
<gene>
    <name evidence="3" type="primary">LOC132710673</name>
</gene>
<keyword evidence="2" id="KW-1185">Reference proteome</keyword>
<dbReference type="InterPro" id="IPR041429">
    <property type="entry name" value="ITPK1_N"/>
</dbReference>
<protein>
    <submittedName>
        <fullName evidence="3">Inositol-tetrakisphosphate 1-kinase-like</fullName>
    </submittedName>
</protein>
<name>A0ABM3Z4M2_PANGU</name>
<evidence type="ECO:0000313" key="3">
    <source>
        <dbReference type="RefSeq" id="XP_060543324.1"/>
    </source>
</evidence>